<comment type="caution">
    <text evidence="1">The sequence shown here is derived from an EMBL/GenBank/DDBJ whole genome shotgun (WGS) entry which is preliminary data.</text>
</comment>
<evidence type="ECO:0000313" key="1">
    <source>
        <dbReference type="EMBL" id="KAL3656649.1"/>
    </source>
</evidence>
<dbReference type="AlphaFoldDB" id="A0ABD3EU76"/>
<accession>A0ABD3EU76</accession>
<proteinExistence type="predicted"/>
<reference evidence="1 2" key="1">
    <citation type="submission" date="2024-09" db="EMBL/GenBank/DDBJ databases">
        <title>Genome sequencing and assembly of Phytophthora oleae, isolate VK10A, causative agent of rot of olive drupes.</title>
        <authorList>
            <person name="Conti Taguali S."/>
            <person name="Riolo M."/>
            <person name="La Spada F."/>
            <person name="Cacciola S.O."/>
            <person name="Dionisio G."/>
        </authorList>
    </citation>
    <scope>NUCLEOTIDE SEQUENCE [LARGE SCALE GENOMIC DNA]</scope>
    <source>
        <strain evidence="1 2">VK10A</strain>
    </source>
</reference>
<organism evidence="1 2">
    <name type="scientific">Phytophthora oleae</name>
    <dbReference type="NCBI Taxonomy" id="2107226"/>
    <lineage>
        <taxon>Eukaryota</taxon>
        <taxon>Sar</taxon>
        <taxon>Stramenopiles</taxon>
        <taxon>Oomycota</taxon>
        <taxon>Peronosporomycetes</taxon>
        <taxon>Peronosporales</taxon>
        <taxon>Peronosporaceae</taxon>
        <taxon>Phytophthora</taxon>
    </lineage>
</organism>
<keyword evidence="2" id="KW-1185">Reference proteome</keyword>
<sequence length="109" mass="11922">MTLERSFPNFPIGSETDLCIGIDRCLQGNLLRRRSSPVSLLLDSFLLTSRSASSTTQPTRCRSLVAYRAVVTVKLLLEMPAPRLVTLLPVTATRTQPPLTASGGLELEH</sequence>
<dbReference type="EMBL" id="JBIMZQ010000076">
    <property type="protein sequence ID" value="KAL3656649.1"/>
    <property type="molecule type" value="Genomic_DNA"/>
</dbReference>
<dbReference type="Proteomes" id="UP001632037">
    <property type="component" value="Unassembled WGS sequence"/>
</dbReference>
<name>A0ABD3EU76_9STRA</name>
<evidence type="ECO:0000313" key="2">
    <source>
        <dbReference type="Proteomes" id="UP001632037"/>
    </source>
</evidence>
<gene>
    <name evidence="1" type="ORF">V7S43_018428</name>
</gene>
<protein>
    <submittedName>
        <fullName evidence="1">Uncharacterized protein</fullName>
    </submittedName>
</protein>